<dbReference type="InterPro" id="IPR008757">
    <property type="entry name" value="Peptidase_M6-like_domain"/>
</dbReference>
<dbReference type="GO" id="GO:0006508">
    <property type="term" value="P:proteolysis"/>
    <property type="evidence" value="ECO:0007669"/>
    <property type="project" value="InterPro"/>
</dbReference>
<evidence type="ECO:0000313" key="3">
    <source>
        <dbReference type="Proteomes" id="UP000595703"/>
    </source>
</evidence>
<evidence type="ECO:0000313" key="2">
    <source>
        <dbReference type="EMBL" id="BBA97575.1"/>
    </source>
</evidence>
<keyword evidence="3" id="KW-1185">Reference proteome</keyword>
<dbReference type="RefSeq" id="WP_202233850.1">
    <property type="nucleotide sequence ID" value="NZ_AP018365.1"/>
</dbReference>
<dbReference type="Proteomes" id="UP000595703">
    <property type="component" value="Chromosome"/>
</dbReference>
<gene>
    <name evidence="2" type="ORF">RVR_3385</name>
</gene>
<dbReference type="PANTHER" id="PTHR41775:SF1">
    <property type="entry name" value="PEPTIDASE M6-LIKE DOMAIN-CONTAINING PROTEIN"/>
    <property type="match status" value="1"/>
</dbReference>
<dbReference type="EMBL" id="AP018365">
    <property type="protein sequence ID" value="BBA97575.1"/>
    <property type="molecule type" value="Genomic_DNA"/>
</dbReference>
<reference evidence="2 3" key="4">
    <citation type="journal article" date="2020" name="Sci. Rep.">
        <title>beta-carboline chemical signals induce reveromycin production through a LuxR family regulator in Streptomyces sp. SN-593.</title>
        <authorList>
            <person name="Panthee S."/>
            <person name="Kito N."/>
            <person name="Hayashi T."/>
            <person name="Shimizu T."/>
            <person name="Ishikawa J."/>
            <person name="Hamamoto H."/>
            <person name="Osada H."/>
            <person name="Takahashi S."/>
        </authorList>
    </citation>
    <scope>NUCLEOTIDE SEQUENCE [LARGE SCALE GENOMIC DNA]</scope>
    <source>
        <strain evidence="2 3">SN-593</strain>
    </source>
</reference>
<proteinExistence type="predicted"/>
<reference evidence="2 3" key="1">
    <citation type="journal article" date="2010" name="J. Bacteriol.">
        <title>Biochemical characterization of a novel indole prenyltransferase from Streptomyces sp. SN-593.</title>
        <authorList>
            <person name="Takahashi S."/>
            <person name="Takagi H."/>
            <person name="Toyoda A."/>
            <person name="Uramoto M."/>
            <person name="Nogawa T."/>
            <person name="Ueki M."/>
            <person name="Sakaki Y."/>
            <person name="Osada H."/>
        </authorList>
    </citation>
    <scope>NUCLEOTIDE SEQUENCE [LARGE SCALE GENOMIC DNA]</scope>
    <source>
        <strain evidence="2 3">SN-593</strain>
    </source>
</reference>
<feature type="region of interest" description="Disordered" evidence="1">
    <location>
        <begin position="1"/>
        <end position="23"/>
    </location>
</feature>
<protein>
    <recommendedName>
        <fullName evidence="4">M6 family metalloprotease domain-containing protein</fullName>
    </recommendedName>
</protein>
<reference evidence="2 3" key="2">
    <citation type="journal article" date="2011" name="J. Antibiot.">
        <title>Furaquinocins I and J: novel polyketide isoprenoid hybrid compounds from Streptomyces reveromyceticus SN-593.</title>
        <authorList>
            <person name="Panthee S."/>
            <person name="Takahashi S."/>
            <person name="Takagi H."/>
            <person name="Nogawa T."/>
            <person name="Oowada E."/>
            <person name="Uramoto M."/>
            <person name="Osada H."/>
        </authorList>
    </citation>
    <scope>NUCLEOTIDE SEQUENCE [LARGE SCALE GENOMIC DNA]</scope>
    <source>
        <strain evidence="2 3">SN-593</strain>
    </source>
</reference>
<accession>A0A7U3UNP0</accession>
<dbReference type="KEGG" id="arev:RVR_3385"/>
<dbReference type="PANTHER" id="PTHR41775">
    <property type="entry name" value="SECRETED PROTEIN-RELATED"/>
    <property type="match status" value="1"/>
</dbReference>
<sequence length="430" mass="46592">MADRPRPGARGRRPARTGRRPRPGIRAAALAACGLLAVGSTVIAEPQLVGSHAAPPPAARPCALRAEPGVAMSEGFPPHPYHGSDEEFAPSTGTVRALTLLIDFPDAKAPYSARERYGEFFPAVKQWYAAASYGRLDYESTPVLRWIRMPRPFSAYGIGRGYGWDAHTEMMRDLIRAAGRSVDFHGYDIVNILVTPNAGPPADQAVLSVTWTGASAATTDDGTHLDKVSLIYGHDQSGFRVLAHENGHALGLPDLYAADDFQRTDRLAGQWDTMSLDWGLQGDLLAWHKWKLGWIDDRQIACVSRPGTRTYALRPVEVPGGGKAVVIPFGDTTAYVLELREPLGNDKDACREGILAYRVRTDVDSGKGPVTVEDAHPGTGACDFSSASFNSLNDAPFTEGQGWTDRADGFAFKVLAPDAAGDWRVRVTRR</sequence>
<evidence type="ECO:0000256" key="1">
    <source>
        <dbReference type="SAM" id="MobiDB-lite"/>
    </source>
</evidence>
<name>A0A7U3UNP0_9ACTN</name>
<evidence type="ECO:0008006" key="4">
    <source>
        <dbReference type="Google" id="ProtNLM"/>
    </source>
</evidence>
<dbReference type="AlphaFoldDB" id="A0A7U3UNP0"/>
<dbReference type="SUPFAM" id="SSF55486">
    <property type="entry name" value="Metalloproteases ('zincins'), catalytic domain"/>
    <property type="match status" value="1"/>
</dbReference>
<dbReference type="GO" id="GO:0008233">
    <property type="term" value="F:peptidase activity"/>
    <property type="evidence" value="ECO:0007669"/>
    <property type="project" value="InterPro"/>
</dbReference>
<organism evidence="2 3">
    <name type="scientific">Actinacidiphila reveromycinica</name>
    <dbReference type="NCBI Taxonomy" id="659352"/>
    <lineage>
        <taxon>Bacteria</taxon>
        <taxon>Bacillati</taxon>
        <taxon>Actinomycetota</taxon>
        <taxon>Actinomycetes</taxon>
        <taxon>Kitasatosporales</taxon>
        <taxon>Streptomycetaceae</taxon>
        <taxon>Actinacidiphila</taxon>
    </lineage>
</organism>
<feature type="compositionally biased region" description="Basic residues" evidence="1">
    <location>
        <begin position="7"/>
        <end position="23"/>
    </location>
</feature>
<dbReference type="NCBIfam" id="TIGR03296">
    <property type="entry name" value="M6dom_TIGR03296"/>
    <property type="match status" value="1"/>
</dbReference>
<reference evidence="2 3" key="3">
    <citation type="journal article" date="2011" name="Nat. Chem. Biol.">
        <title>Reveromycin A biosynthesis uses RevG and RevJ for stereospecific spiroacetal formation.</title>
        <authorList>
            <person name="Takahashi S."/>
            <person name="Toyoda A."/>
            <person name="Sekiyama Y."/>
            <person name="Takagi H."/>
            <person name="Nogawa T."/>
            <person name="Uramoto M."/>
            <person name="Suzuki R."/>
            <person name="Koshino H."/>
            <person name="Kumano T."/>
            <person name="Panthee S."/>
            <person name="Dairi T."/>
            <person name="Ishikawa J."/>
            <person name="Ikeda H."/>
            <person name="Sakaki Y."/>
            <person name="Osada H."/>
        </authorList>
    </citation>
    <scope>NUCLEOTIDE SEQUENCE [LARGE SCALE GENOMIC DNA]</scope>
    <source>
        <strain evidence="2 3">SN-593</strain>
    </source>
</reference>